<organism evidence="1 2">
    <name type="scientific">Sphingomonas aliaeris</name>
    <dbReference type="NCBI Taxonomy" id="2759526"/>
    <lineage>
        <taxon>Bacteria</taxon>
        <taxon>Pseudomonadati</taxon>
        <taxon>Pseudomonadota</taxon>
        <taxon>Alphaproteobacteria</taxon>
        <taxon>Sphingomonadales</taxon>
        <taxon>Sphingomonadaceae</taxon>
        <taxon>Sphingomonas</taxon>
    </lineage>
</organism>
<sequence>MLASTLERMPLGLRPFGPTRSGMKTLLIDAPPRRIVSSTLTLLAGGEGTALSALGYHRVDATQIDVDLPFGFVLDGEHFPPGSYHVRSGTPVSFLRA</sequence>
<dbReference type="AlphaFoldDB" id="A0A974S4V2"/>
<reference evidence="2" key="1">
    <citation type="submission" date="2020-09" db="EMBL/GenBank/DDBJ databases">
        <title>Sphingomonas sp., a new species isolated from pork steak.</title>
        <authorList>
            <person name="Heidler von Heilborn D."/>
        </authorList>
    </citation>
    <scope>NUCLEOTIDE SEQUENCE [LARGE SCALE GENOMIC DNA]</scope>
</reference>
<protein>
    <submittedName>
        <fullName evidence="1">Uncharacterized protein</fullName>
    </submittedName>
</protein>
<dbReference type="Proteomes" id="UP000595894">
    <property type="component" value="Chromosome"/>
</dbReference>
<keyword evidence="2" id="KW-1185">Reference proteome</keyword>
<gene>
    <name evidence="1" type="ORF">H5J25_04535</name>
</gene>
<name>A0A974S4V2_9SPHN</name>
<proteinExistence type="predicted"/>
<dbReference type="EMBL" id="CP061035">
    <property type="protein sequence ID" value="QQV78013.1"/>
    <property type="molecule type" value="Genomic_DNA"/>
</dbReference>
<accession>A0A974S4V2</accession>
<evidence type="ECO:0000313" key="1">
    <source>
        <dbReference type="EMBL" id="QQV78013.1"/>
    </source>
</evidence>
<evidence type="ECO:0000313" key="2">
    <source>
        <dbReference type="Proteomes" id="UP000595894"/>
    </source>
</evidence>
<dbReference type="KEGG" id="sari:H5J25_04535"/>